<protein>
    <submittedName>
        <fullName evidence="4">Alcohol dehydrogenase, class IV</fullName>
    </submittedName>
</protein>
<evidence type="ECO:0000256" key="1">
    <source>
        <dbReference type="ARBA" id="ARBA00023002"/>
    </source>
</evidence>
<sequence length="386" mass="42015">MKTFRVPKNIVFGWGALDYLKQVDGSKAFIVSDKTMDEVGIVNKVKDYLQEAGLETQTFVDVEPDPSRETVAAGVKLMHAFGPDWIISLGGGSSMDAAKAMWVFYEYPDISWEKAFAETPKLRNKARFIAIATTSGTGSEVTCAAVITNRNANPAVKDVIASNEITPDIAITDPELAASMSPRVTAATGMDVLTHAIESYTSIAATEIDRALAIRAIQMVFRSLPKAYADGRNQIAREDMHTASLMAGMAFTNSFLGIVHSVAHQLGSQFGVPHGDANSLMLPYGIKFNSIAVSDKYMEIANALNLKFDGEKDAVDKLIEAIFQLQKDIGQPQTIQGRGIGEEEFNTKLNDLAQSAINDICVFCNPRVPSLQDMKDLYIKAFNGNL</sequence>
<evidence type="ECO:0000313" key="5">
    <source>
        <dbReference type="Proteomes" id="UP000199337"/>
    </source>
</evidence>
<dbReference type="Gene3D" id="3.40.50.1970">
    <property type="match status" value="1"/>
</dbReference>
<gene>
    <name evidence="4" type="ORF">SAMN05660649_01324</name>
</gene>
<dbReference type="InterPro" id="IPR018211">
    <property type="entry name" value="ADH_Fe_CS"/>
</dbReference>
<reference evidence="5" key="1">
    <citation type="submission" date="2016-10" db="EMBL/GenBank/DDBJ databases">
        <authorList>
            <person name="Varghese N."/>
            <person name="Submissions S."/>
        </authorList>
    </citation>
    <scope>NUCLEOTIDE SEQUENCE [LARGE SCALE GENOMIC DNA]</scope>
    <source>
        <strain evidence="5">DSM 17038</strain>
    </source>
</reference>
<dbReference type="Pfam" id="PF25137">
    <property type="entry name" value="ADH_Fe_C"/>
    <property type="match status" value="1"/>
</dbReference>
<dbReference type="EMBL" id="FOOX01000003">
    <property type="protein sequence ID" value="SFG29906.1"/>
    <property type="molecule type" value="Genomic_DNA"/>
</dbReference>
<dbReference type="RefSeq" id="WP_092469875.1">
    <property type="nucleotide sequence ID" value="NZ_FOOX01000003.1"/>
</dbReference>
<dbReference type="STRING" id="341036.SAMN05660649_01324"/>
<name>A0A1I2QWA6_9FIRM</name>
<dbReference type="FunFam" id="3.40.50.1970:FF:000003">
    <property type="entry name" value="Alcohol dehydrogenase, iron-containing"/>
    <property type="match status" value="1"/>
</dbReference>
<evidence type="ECO:0000259" key="3">
    <source>
        <dbReference type="Pfam" id="PF25137"/>
    </source>
</evidence>
<dbReference type="SUPFAM" id="SSF56796">
    <property type="entry name" value="Dehydroquinate synthase-like"/>
    <property type="match status" value="1"/>
</dbReference>
<keyword evidence="1" id="KW-0560">Oxidoreductase</keyword>
<dbReference type="InterPro" id="IPR034802">
    <property type="entry name" value="NADPH_BDH"/>
</dbReference>
<dbReference type="PROSITE" id="PS00060">
    <property type="entry name" value="ADH_IRON_2"/>
    <property type="match status" value="1"/>
</dbReference>
<proteinExistence type="predicted"/>
<accession>A0A1I2QWA6</accession>
<evidence type="ECO:0000313" key="4">
    <source>
        <dbReference type="EMBL" id="SFG29906.1"/>
    </source>
</evidence>
<dbReference type="FunFam" id="1.20.1090.10:FF:000001">
    <property type="entry name" value="Aldehyde-alcohol dehydrogenase"/>
    <property type="match status" value="1"/>
</dbReference>
<dbReference type="Pfam" id="PF00465">
    <property type="entry name" value="Fe-ADH"/>
    <property type="match status" value="1"/>
</dbReference>
<feature type="domain" description="Alcohol dehydrogenase iron-type/glycerol dehydrogenase GldA" evidence="2">
    <location>
        <begin position="7"/>
        <end position="174"/>
    </location>
</feature>
<dbReference type="Gene3D" id="1.20.1090.10">
    <property type="entry name" value="Dehydroquinate synthase-like - alpha domain"/>
    <property type="match status" value="1"/>
</dbReference>
<dbReference type="InterPro" id="IPR056798">
    <property type="entry name" value="ADH_Fe_C"/>
</dbReference>
<dbReference type="GO" id="GO:0046872">
    <property type="term" value="F:metal ion binding"/>
    <property type="evidence" value="ECO:0007669"/>
    <property type="project" value="InterPro"/>
</dbReference>
<dbReference type="PANTHER" id="PTHR11496">
    <property type="entry name" value="ALCOHOL DEHYDROGENASE"/>
    <property type="match status" value="1"/>
</dbReference>
<dbReference type="InterPro" id="IPR001670">
    <property type="entry name" value="ADH_Fe/GldA"/>
</dbReference>
<dbReference type="InterPro" id="IPR039697">
    <property type="entry name" value="Alcohol_dehydrogenase_Fe"/>
</dbReference>
<dbReference type="OrthoDB" id="5445534at2"/>
<dbReference type="AlphaFoldDB" id="A0A1I2QWA6"/>
<dbReference type="CDD" id="cd08179">
    <property type="entry name" value="NADPH_BDH"/>
    <property type="match status" value="1"/>
</dbReference>
<keyword evidence="5" id="KW-1185">Reference proteome</keyword>
<dbReference type="GO" id="GO:0004022">
    <property type="term" value="F:alcohol dehydrogenase (NAD+) activity"/>
    <property type="evidence" value="ECO:0007669"/>
    <property type="project" value="UniProtKB-ARBA"/>
</dbReference>
<organism evidence="4 5">
    <name type="scientific">Desulfotruncus arcticus DSM 17038</name>
    <dbReference type="NCBI Taxonomy" id="1121424"/>
    <lineage>
        <taxon>Bacteria</taxon>
        <taxon>Bacillati</taxon>
        <taxon>Bacillota</taxon>
        <taxon>Clostridia</taxon>
        <taxon>Eubacteriales</taxon>
        <taxon>Desulfallaceae</taxon>
        <taxon>Desulfotruncus</taxon>
    </lineage>
</organism>
<dbReference type="PANTHER" id="PTHR11496:SF83">
    <property type="entry name" value="HYDROXYACID-OXOACID TRANSHYDROGENASE, MITOCHONDRIAL"/>
    <property type="match status" value="1"/>
</dbReference>
<evidence type="ECO:0000259" key="2">
    <source>
        <dbReference type="Pfam" id="PF00465"/>
    </source>
</evidence>
<dbReference type="Proteomes" id="UP000199337">
    <property type="component" value="Unassembled WGS sequence"/>
</dbReference>
<feature type="domain" description="Fe-containing alcohol dehydrogenase-like C-terminal" evidence="3">
    <location>
        <begin position="185"/>
        <end position="381"/>
    </location>
</feature>